<keyword evidence="2" id="KW-1003">Cell membrane</keyword>
<dbReference type="Proteomes" id="UP000254912">
    <property type="component" value="Unassembled WGS sequence"/>
</dbReference>
<dbReference type="EMBL" id="QRAS01000001">
    <property type="protein sequence ID" value="RDL11778.1"/>
    <property type="molecule type" value="Genomic_DNA"/>
</dbReference>
<evidence type="ECO:0000256" key="5">
    <source>
        <dbReference type="ARBA" id="ARBA00023136"/>
    </source>
</evidence>
<comment type="subcellular location">
    <subcellularLocation>
        <location evidence="1">Cell membrane</location>
        <topology evidence="1">Multi-pass membrane protein</topology>
    </subcellularLocation>
</comment>
<keyword evidence="4" id="KW-1133">Transmembrane helix</keyword>
<keyword evidence="7" id="KW-1185">Reference proteome</keyword>
<dbReference type="KEGG" id="wso:WSWS_00567"/>
<sequence>MRILQAYINRVAYELTTIIIPLVPLTYLAHILGPNGVGIIAWSLTSVELFVMLFLHPLSLLGQLTLSNQRQDLPAQIQTFGNILFLRLIMTLITVGLFFWYYQSSAGWFIRDYAHELQLASGLIIAGFLDISWLYQGTGRRTNVVLQSSFSKIFLFLFVLLFVKTSTDIDAYIILVVIIQILTNLLMWFRIPNAFWQKIRLRPQRYLRRWVPMMLSVAGLQLFYVIGRLLLPLYPLDFELWVGYLDSAIKLLSVGTVIVISIGLTTLPKFFHLANHGKFDDMLNHMNNVLENVTAFGMALMFGTLGMASGLTQWFLGVEYLRVGQLMMALSPVLVLVGWSTVLGGQYLRVAGKNTLVTLSMLAGLATMLVFGVLLVPNHAGFGAVVAIDLAQLVIVIMQAFFARQVLSWHLFFKISWQYLLAGAVMWLAVFIIGYRQIPAPFISFMQLVIGTIVYVGIIWALRSPLINDAKQILREYSRFYRRNGFLK</sequence>
<keyword evidence="5" id="KW-0472">Membrane</keyword>
<proteinExistence type="predicted"/>
<comment type="caution">
    <text evidence="6">The sequence shown here is derived from an EMBL/GenBank/DDBJ whole genome shotgun (WGS) entry which is preliminary data.</text>
</comment>
<name>A0A288Q894_9LACO</name>
<evidence type="ECO:0000313" key="6">
    <source>
        <dbReference type="EMBL" id="RDL11778.1"/>
    </source>
</evidence>
<dbReference type="RefSeq" id="WP_070229850.1">
    <property type="nucleotide sequence ID" value="NZ_BJYO01000002.1"/>
</dbReference>
<dbReference type="PANTHER" id="PTHR30250:SF11">
    <property type="entry name" value="O-ANTIGEN TRANSPORTER-RELATED"/>
    <property type="match status" value="1"/>
</dbReference>
<gene>
    <name evidence="6" type="ORF">DFP99_0196</name>
</gene>
<dbReference type="AlphaFoldDB" id="A0A288Q894"/>
<dbReference type="PANTHER" id="PTHR30250">
    <property type="entry name" value="PST FAMILY PREDICTED COLANIC ACID TRANSPORTER"/>
    <property type="match status" value="1"/>
</dbReference>
<dbReference type="GO" id="GO:0005886">
    <property type="term" value="C:plasma membrane"/>
    <property type="evidence" value="ECO:0007669"/>
    <property type="project" value="UniProtKB-SubCell"/>
</dbReference>
<protein>
    <submittedName>
        <fullName evidence="6">O-antigen/teichoic acid export membrane protein</fullName>
    </submittedName>
</protein>
<keyword evidence="3" id="KW-0812">Transmembrane</keyword>
<evidence type="ECO:0000256" key="2">
    <source>
        <dbReference type="ARBA" id="ARBA00022475"/>
    </source>
</evidence>
<organism evidence="6 7">
    <name type="scientific">Weissella soli</name>
    <dbReference type="NCBI Taxonomy" id="155866"/>
    <lineage>
        <taxon>Bacteria</taxon>
        <taxon>Bacillati</taxon>
        <taxon>Bacillota</taxon>
        <taxon>Bacilli</taxon>
        <taxon>Lactobacillales</taxon>
        <taxon>Lactobacillaceae</taxon>
        <taxon>Weissella</taxon>
    </lineage>
</organism>
<reference evidence="6 7" key="1">
    <citation type="submission" date="2018-07" db="EMBL/GenBank/DDBJ databases">
        <title>Genomic Encyclopedia of Type Strains, Phase III (KMG-III): the genomes of soil and plant-associated and newly described type strains.</title>
        <authorList>
            <person name="Whitman W."/>
        </authorList>
    </citation>
    <scope>NUCLEOTIDE SEQUENCE [LARGE SCALE GENOMIC DNA]</scope>
    <source>
        <strain evidence="6 7">CECT 7031</strain>
    </source>
</reference>
<evidence type="ECO:0000256" key="4">
    <source>
        <dbReference type="ARBA" id="ARBA00022989"/>
    </source>
</evidence>
<accession>A0A288Q894</accession>
<evidence type="ECO:0000256" key="3">
    <source>
        <dbReference type="ARBA" id="ARBA00022692"/>
    </source>
</evidence>
<dbReference type="GeneID" id="94545772"/>
<evidence type="ECO:0000256" key="1">
    <source>
        <dbReference type="ARBA" id="ARBA00004651"/>
    </source>
</evidence>
<dbReference type="InterPro" id="IPR050833">
    <property type="entry name" value="Poly_Biosynth_Transport"/>
</dbReference>
<evidence type="ECO:0000313" key="7">
    <source>
        <dbReference type="Proteomes" id="UP000254912"/>
    </source>
</evidence>